<dbReference type="GO" id="GO:0030288">
    <property type="term" value="C:outer membrane-bounded periplasmic space"/>
    <property type="evidence" value="ECO:0007669"/>
    <property type="project" value="TreeGrafter"/>
</dbReference>
<dbReference type="EMBL" id="LDYG01000058">
    <property type="protein sequence ID" value="KUP03924.1"/>
    <property type="molecule type" value="Genomic_DNA"/>
</dbReference>
<proteinExistence type="inferred from homology"/>
<keyword evidence="5" id="KW-1185">Reference proteome</keyword>
<dbReference type="InterPro" id="IPR025997">
    <property type="entry name" value="SBP_2_dom"/>
</dbReference>
<evidence type="ECO:0000259" key="3">
    <source>
        <dbReference type="Pfam" id="PF13407"/>
    </source>
</evidence>
<dbReference type="SUPFAM" id="SSF53822">
    <property type="entry name" value="Periplasmic binding protein-like I"/>
    <property type="match status" value="1"/>
</dbReference>
<accession>A0A147K3V3</accession>
<dbReference type="Pfam" id="PF13407">
    <property type="entry name" value="Peripla_BP_4"/>
    <property type="match status" value="1"/>
</dbReference>
<evidence type="ECO:0000313" key="5">
    <source>
        <dbReference type="Proteomes" id="UP000074108"/>
    </source>
</evidence>
<evidence type="ECO:0000256" key="2">
    <source>
        <dbReference type="ARBA" id="ARBA00007639"/>
    </source>
</evidence>
<dbReference type="Gene3D" id="3.40.50.2300">
    <property type="match status" value="2"/>
</dbReference>
<dbReference type="GO" id="GO:0030246">
    <property type="term" value="F:carbohydrate binding"/>
    <property type="evidence" value="ECO:0007669"/>
    <property type="project" value="TreeGrafter"/>
</dbReference>
<name>A0A147K3V3_9BACI</name>
<feature type="domain" description="Periplasmic binding protein" evidence="3">
    <location>
        <begin position="49"/>
        <end position="303"/>
    </location>
</feature>
<dbReference type="InterPro" id="IPR028082">
    <property type="entry name" value="Peripla_BP_I"/>
</dbReference>
<dbReference type="STRING" id="1150625.Q75_17235"/>
<gene>
    <name evidence="4" type="ORF">Q75_17235</name>
</gene>
<dbReference type="InterPro" id="IPR050555">
    <property type="entry name" value="Bact_Solute-Bind_Prot2"/>
</dbReference>
<dbReference type="Proteomes" id="UP000074108">
    <property type="component" value="Unassembled WGS sequence"/>
</dbReference>
<comment type="subcellular location">
    <subcellularLocation>
        <location evidence="1">Cell envelope</location>
    </subcellularLocation>
</comment>
<organism evidence="4 5">
    <name type="scientific">Bacillus coahuilensis p1.1.43</name>
    <dbReference type="NCBI Taxonomy" id="1150625"/>
    <lineage>
        <taxon>Bacteria</taxon>
        <taxon>Bacillati</taxon>
        <taxon>Bacillota</taxon>
        <taxon>Bacilli</taxon>
        <taxon>Bacillales</taxon>
        <taxon>Bacillaceae</taxon>
        <taxon>Bacillus</taxon>
    </lineage>
</organism>
<comment type="caution">
    <text evidence="4">The sequence shown here is derived from an EMBL/GenBank/DDBJ whole genome shotgun (WGS) entry which is preliminary data.</text>
</comment>
<evidence type="ECO:0000256" key="1">
    <source>
        <dbReference type="ARBA" id="ARBA00004196"/>
    </source>
</evidence>
<sequence>MPKVIITLLSIVCGILFYFTLTSAVHVFQTDWQLPQKKKKDDDQIRLVLITQELETPFWDKVAYGASTKAMEEGAILEVWGSYGSNEEEFLKNMEIAIYSQVDGVIVQGLETEEFAELIKTKASSYGIPVITIANDIPLEDSLRRTYVGSNQYYAGQLMAKELVSDMGGLGEVVLMTSSDRHYYQEQRLNGMKDVLKVYPDIQLIEFETVIKREEIRQTTKEVLNQYPGIQGWLAVDANLTGDMVREIESRSKIEPYFIYSFDDTPESLTLLKQGKLDGILEQSPQDMGEISVGLMMELLRNETAPLNWEGYLTDIQMVKVPDEK</sequence>
<reference evidence="4 5" key="1">
    <citation type="journal article" date="2016" name="Front. Microbiol.">
        <title>Microevolution Analysis of Bacillus coahuilensis Unveils Differences in Phosphorus Acquisition Strategies and Their Regulation.</title>
        <authorList>
            <person name="Gomez-Lunar Z."/>
            <person name="Hernandez-Gonzalez I."/>
            <person name="Rodriguez-Torres M.D."/>
            <person name="Souza V."/>
            <person name="Olmedo-Alvarez G."/>
        </authorList>
    </citation>
    <scope>NUCLEOTIDE SEQUENCE [LARGE SCALE GENOMIC DNA]</scope>
    <source>
        <strain evidence="5">p1.1.43</strain>
    </source>
</reference>
<dbReference type="AlphaFoldDB" id="A0A147K3V3"/>
<dbReference type="PANTHER" id="PTHR30036:SF7">
    <property type="entry name" value="ABC TRANSPORTER PERIPLASMIC-BINDING PROTEIN YPHF"/>
    <property type="match status" value="1"/>
</dbReference>
<protein>
    <submittedName>
        <fullName evidence="4">Sugar ABC transporter substrate-binding protein</fullName>
    </submittedName>
</protein>
<evidence type="ECO:0000313" key="4">
    <source>
        <dbReference type="EMBL" id="KUP03924.1"/>
    </source>
</evidence>
<comment type="similarity">
    <text evidence="2">Belongs to the bacterial solute-binding protein 2 family.</text>
</comment>
<dbReference type="RefSeq" id="WP_010174727.1">
    <property type="nucleotide sequence ID" value="NZ_LDYG01000058.1"/>
</dbReference>
<dbReference type="PANTHER" id="PTHR30036">
    <property type="entry name" value="D-XYLOSE-BINDING PERIPLASMIC PROTEIN"/>
    <property type="match status" value="1"/>
</dbReference>
<dbReference type="OrthoDB" id="6196975at2"/>
<dbReference type="PATRIC" id="fig|1150625.3.peg.3621"/>